<dbReference type="InterPro" id="IPR025160">
    <property type="entry name" value="AATF"/>
</dbReference>
<reference evidence="2 3" key="1">
    <citation type="submission" date="2024-02" db="EMBL/GenBank/DDBJ databases">
        <authorList>
            <person name="Chen Y."/>
            <person name="Shah S."/>
            <person name="Dougan E. K."/>
            <person name="Thang M."/>
            <person name="Chan C."/>
        </authorList>
    </citation>
    <scope>NUCLEOTIDE SEQUENCE [LARGE SCALE GENOMIC DNA]</scope>
</reference>
<evidence type="ECO:0000259" key="1">
    <source>
        <dbReference type="Pfam" id="PF13339"/>
    </source>
</evidence>
<comment type="caution">
    <text evidence="2">The sequence shown here is derived from an EMBL/GenBank/DDBJ whole genome shotgun (WGS) entry which is preliminary data.</text>
</comment>
<organism evidence="2 3">
    <name type="scientific">Durusdinium trenchii</name>
    <dbReference type="NCBI Taxonomy" id="1381693"/>
    <lineage>
        <taxon>Eukaryota</taxon>
        <taxon>Sar</taxon>
        <taxon>Alveolata</taxon>
        <taxon>Dinophyceae</taxon>
        <taxon>Suessiales</taxon>
        <taxon>Symbiodiniaceae</taxon>
        <taxon>Durusdinium</taxon>
    </lineage>
</organism>
<evidence type="ECO:0000313" key="2">
    <source>
        <dbReference type="EMBL" id="CAK9062860.1"/>
    </source>
</evidence>
<feature type="non-terminal residue" evidence="2">
    <location>
        <position position="213"/>
    </location>
</feature>
<sequence>PVAKGYEGKKVSREKLFVEEDAGDDGNYELLKEKFGDLEDDPALPENGFSISENVEEEYEKLMRSTQEELSVMRQPSAEDVAQKQADAQDLKAQIETWAALVEARIHLEPSLGLGHRLPTPSTAGLFRSASSPVAEEAEAVAGEVRQLLAKWMALQEKMAPCAFPKLEGKAVSLEPDTWKMLDARLQSVLDWALQVADEWKESTRLDARRSFK</sequence>
<evidence type="ECO:0000313" key="3">
    <source>
        <dbReference type="Proteomes" id="UP001642464"/>
    </source>
</evidence>
<dbReference type="EMBL" id="CAXAMM010028448">
    <property type="protein sequence ID" value="CAK9062860.1"/>
    <property type="molecule type" value="Genomic_DNA"/>
</dbReference>
<accession>A0ABP0NGE7</accession>
<gene>
    <name evidence="2" type="ORF">SCF082_LOCUS32667</name>
</gene>
<dbReference type="Proteomes" id="UP001642464">
    <property type="component" value="Unassembled WGS sequence"/>
</dbReference>
<dbReference type="Pfam" id="PF13339">
    <property type="entry name" value="AATF-Che1"/>
    <property type="match status" value="1"/>
</dbReference>
<name>A0ABP0NGE7_9DINO</name>
<feature type="non-terminal residue" evidence="2">
    <location>
        <position position="1"/>
    </location>
</feature>
<keyword evidence="3" id="KW-1185">Reference proteome</keyword>
<protein>
    <submittedName>
        <fullName evidence="2">Peroxisomal biogenesis factor 6</fullName>
    </submittedName>
</protein>
<proteinExistence type="predicted"/>
<feature type="domain" description="AATF leucine zipper-containing" evidence="1">
    <location>
        <begin position="89"/>
        <end position="201"/>
    </location>
</feature>